<reference evidence="1 2" key="1">
    <citation type="submission" date="2019-06" db="EMBL/GenBank/DDBJ databases">
        <title>Sequencing the genomes of 1000 actinobacteria strains.</title>
        <authorList>
            <person name="Klenk H.-P."/>
        </authorList>
    </citation>
    <scope>NUCLEOTIDE SEQUENCE [LARGE SCALE GENOMIC DNA]</scope>
    <source>
        <strain evidence="1 2">DSM 41695</strain>
    </source>
</reference>
<dbReference type="AlphaFoldDB" id="A0A561SGY0"/>
<accession>A0A561SGY0</accession>
<protein>
    <submittedName>
        <fullName evidence="1">Uncharacterized protein</fullName>
    </submittedName>
</protein>
<name>A0A561SGY0_9ACTN</name>
<dbReference type="Proteomes" id="UP000316603">
    <property type="component" value="Unassembled WGS sequence"/>
</dbReference>
<evidence type="ECO:0000313" key="2">
    <source>
        <dbReference type="Proteomes" id="UP000316603"/>
    </source>
</evidence>
<proteinExistence type="predicted"/>
<dbReference type="EMBL" id="VIWV01000002">
    <property type="protein sequence ID" value="TWF74118.1"/>
    <property type="molecule type" value="Genomic_DNA"/>
</dbReference>
<gene>
    <name evidence="1" type="ORF">FHX78_12150</name>
</gene>
<sequence>MKHLMNSAKPFSPTVLGQAAQSIAGSDLKKYAAYAKSAGLAESSDLLRPKLSLTSLSPFQVSFDDIATAAGLDSTSGEVRSADYGRLVAAASQAALERRSRTVR</sequence>
<evidence type="ECO:0000313" key="1">
    <source>
        <dbReference type="EMBL" id="TWF74118.1"/>
    </source>
</evidence>
<organism evidence="1 2">
    <name type="scientific">Streptomyces capillispiralis</name>
    <dbReference type="NCBI Taxonomy" id="68182"/>
    <lineage>
        <taxon>Bacteria</taxon>
        <taxon>Bacillati</taxon>
        <taxon>Actinomycetota</taxon>
        <taxon>Actinomycetes</taxon>
        <taxon>Kitasatosporales</taxon>
        <taxon>Streptomycetaceae</taxon>
        <taxon>Streptomyces</taxon>
    </lineage>
</organism>
<keyword evidence="2" id="KW-1185">Reference proteome</keyword>
<dbReference type="RefSeq" id="WP_145872422.1">
    <property type="nucleotide sequence ID" value="NZ_BNCE01000035.1"/>
</dbReference>
<comment type="caution">
    <text evidence="1">The sequence shown here is derived from an EMBL/GenBank/DDBJ whole genome shotgun (WGS) entry which is preliminary data.</text>
</comment>